<dbReference type="RefSeq" id="WP_068999297.1">
    <property type="nucleotide sequence ID" value="NZ_MDTQ01000001.1"/>
</dbReference>
<dbReference type="Gene3D" id="3.90.550.10">
    <property type="entry name" value="Spore Coat Polysaccharide Biosynthesis Protein SpsA, Chain A"/>
    <property type="match status" value="1"/>
</dbReference>
<dbReference type="SUPFAM" id="SSF53448">
    <property type="entry name" value="Nucleotide-diphospho-sugar transferases"/>
    <property type="match status" value="1"/>
</dbReference>
<comment type="caution">
    <text evidence="5">The sequence shown here is derived from an EMBL/GenBank/DDBJ whole genome shotgun (WGS) entry which is preliminary data.</text>
</comment>
<name>A0A1E2VCD2_9GAMM</name>
<evidence type="ECO:0000256" key="3">
    <source>
        <dbReference type="ARBA" id="ARBA00022741"/>
    </source>
</evidence>
<dbReference type="Proteomes" id="UP000094291">
    <property type="component" value="Unassembled WGS sequence"/>
</dbReference>
<proteinExistence type="predicted"/>
<dbReference type="InterPro" id="IPR002835">
    <property type="entry name" value="CofC"/>
</dbReference>
<organism evidence="5 6">
    <name type="scientific">Terasakiispira papahanaumokuakeensis</name>
    <dbReference type="NCBI Taxonomy" id="197479"/>
    <lineage>
        <taxon>Bacteria</taxon>
        <taxon>Pseudomonadati</taxon>
        <taxon>Pseudomonadota</taxon>
        <taxon>Gammaproteobacteria</taxon>
        <taxon>Oceanospirillales</taxon>
        <taxon>Terasakiispira</taxon>
    </lineage>
</organism>
<keyword evidence="4" id="KW-0342">GTP-binding</keyword>
<keyword evidence="1 5" id="KW-0808">Transferase</keyword>
<dbReference type="PANTHER" id="PTHR40392:SF1">
    <property type="entry name" value="2-PHOSPHO-L-LACTATE GUANYLYLTRANSFERASE"/>
    <property type="match status" value="1"/>
</dbReference>
<protein>
    <submittedName>
        <fullName evidence="5">2-phospho-L-lactate guanylyltransferase</fullName>
    </submittedName>
</protein>
<evidence type="ECO:0000256" key="4">
    <source>
        <dbReference type="ARBA" id="ARBA00023134"/>
    </source>
</evidence>
<dbReference type="EMBL" id="MDTQ01000001">
    <property type="protein sequence ID" value="ODC04315.1"/>
    <property type="molecule type" value="Genomic_DNA"/>
</dbReference>
<evidence type="ECO:0000256" key="1">
    <source>
        <dbReference type="ARBA" id="ARBA00022679"/>
    </source>
</evidence>
<dbReference type="Pfam" id="PF01983">
    <property type="entry name" value="CofC"/>
    <property type="match status" value="1"/>
</dbReference>
<dbReference type="AlphaFoldDB" id="A0A1E2VCD2"/>
<keyword evidence="6" id="KW-1185">Reference proteome</keyword>
<evidence type="ECO:0000313" key="6">
    <source>
        <dbReference type="Proteomes" id="UP000094291"/>
    </source>
</evidence>
<keyword evidence="2 5" id="KW-0548">Nucleotidyltransferase</keyword>
<dbReference type="OrthoDB" id="6334386at2"/>
<accession>A0A1E2VCD2</accession>
<dbReference type="NCBIfam" id="TIGR03552">
    <property type="entry name" value="F420_cofC"/>
    <property type="match status" value="1"/>
</dbReference>
<evidence type="ECO:0000256" key="2">
    <source>
        <dbReference type="ARBA" id="ARBA00022695"/>
    </source>
</evidence>
<dbReference type="STRING" id="197479.BFW38_13010"/>
<dbReference type="InterPro" id="IPR029044">
    <property type="entry name" value="Nucleotide-diphossugar_trans"/>
</dbReference>
<keyword evidence="3" id="KW-0547">Nucleotide-binding</keyword>
<dbReference type="GO" id="GO:0005525">
    <property type="term" value="F:GTP binding"/>
    <property type="evidence" value="ECO:0007669"/>
    <property type="project" value="UniProtKB-KW"/>
</dbReference>
<evidence type="ECO:0000313" key="5">
    <source>
        <dbReference type="EMBL" id="ODC04315.1"/>
    </source>
</evidence>
<dbReference type="PANTHER" id="PTHR40392">
    <property type="entry name" value="2-PHOSPHO-L-LACTATE GUANYLYLTRANSFERASE"/>
    <property type="match status" value="1"/>
</dbReference>
<reference evidence="5 6" key="1">
    <citation type="submission" date="2016-08" db="EMBL/GenBank/DDBJ databases">
        <authorList>
            <person name="Seilhamer J.J."/>
        </authorList>
    </citation>
    <scope>NUCLEOTIDE SEQUENCE [LARGE SCALE GENOMIC DNA]</scope>
    <source>
        <strain evidence="5 6">PH27A</strain>
    </source>
</reference>
<sequence>MLINSRPSSPPYKLNIVIPVKQLNKAKQRLSSRYTPYQRQTLADSLLRNTLSFFQEYCPHWHRLVVTESPEAMALADQYGATTLYRRDQDGLNSALSIASQWSLDHGFSHQLIVPTDIGHWVVDEVKALLDSIDTLAQQHPRRACAVLAQAHDGGTNALLMSPPTALTPQFGPNSAWHHQQQATARQMAFKSLYLTSLSQDLDTPEDFTQIHWHQWPHQPQWLSQQQPSVMQEQRYG</sequence>
<dbReference type="GO" id="GO:0043814">
    <property type="term" value="F:phospholactate guanylyltransferase activity"/>
    <property type="evidence" value="ECO:0007669"/>
    <property type="project" value="InterPro"/>
</dbReference>
<gene>
    <name evidence="5" type="ORF">BFW38_13010</name>
</gene>